<dbReference type="STRING" id="1774273.LPB03_02085"/>
<dbReference type="Proteomes" id="UP000092584">
    <property type="component" value="Unassembled WGS sequence"/>
</dbReference>
<evidence type="ECO:0000313" key="3">
    <source>
        <dbReference type="EMBL" id="OBY65347.1"/>
    </source>
</evidence>
<reference evidence="4" key="1">
    <citation type="submission" date="2016-02" db="EMBL/GenBank/DDBJ databases">
        <authorList>
            <person name="Shin S.-K."/>
            <person name="Yi H."/>
            <person name="Kim E."/>
        </authorList>
    </citation>
    <scope>NUCLEOTIDE SEQUENCE [LARGE SCALE GENOMIC DNA]</scope>
    <source>
        <strain evidence="4">LPB0003</strain>
    </source>
</reference>
<keyword evidence="1" id="KW-0732">Signal</keyword>
<dbReference type="KEGG" id="pob:LPB03_02085"/>
<sequence>MKKIILFFVLTFGISQFTNAQVDFGIKGGINYNNNGKESFKDATNDIADGASAKTGFHAGLWFRGNVPILGLYVRPEIVYTQVKTEFEQQSGSEDYSFKKIDVPVLIGKKFLGFANAFVGPSFQYILDDNISFGDLSTDEFDKFSVGVQFGAGVEFGKLGLDVRWERGLSENEAKFTNTQRIDNRTNQIIFGISLEL</sequence>
<accession>A0A1B8U0H1</accession>
<dbReference type="RefSeq" id="WP_065318125.1">
    <property type="nucleotide sequence ID" value="NZ_CP017477.1"/>
</dbReference>
<dbReference type="InterPro" id="IPR025665">
    <property type="entry name" value="Beta-barrel_OMP_2"/>
</dbReference>
<feature type="domain" description="Outer membrane protein beta-barrel" evidence="2">
    <location>
        <begin position="20"/>
        <end position="170"/>
    </location>
</feature>
<gene>
    <name evidence="3" type="ORF">LPB3_03025</name>
</gene>
<keyword evidence="4" id="KW-1185">Reference proteome</keyword>
<feature type="chain" id="PRO_5008615838" description="Outer membrane protein beta-barrel domain-containing protein" evidence="1">
    <location>
        <begin position="21"/>
        <end position="197"/>
    </location>
</feature>
<dbReference type="AlphaFoldDB" id="A0A1B8U0H1"/>
<dbReference type="OrthoDB" id="1431594at2"/>
<comment type="caution">
    <text evidence="3">The sequence shown here is derived from an EMBL/GenBank/DDBJ whole genome shotgun (WGS) entry which is preliminary data.</text>
</comment>
<proteinExistence type="predicted"/>
<feature type="signal peptide" evidence="1">
    <location>
        <begin position="1"/>
        <end position="20"/>
    </location>
</feature>
<name>A0A1B8U0H1_9FLAO</name>
<organism evidence="3 4">
    <name type="scientific">Polaribacter vadi</name>
    <dbReference type="NCBI Taxonomy" id="1774273"/>
    <lineage>
        <taxon>Bacteria</taxon>
        <taxon>Pseudomonadati</taxon>
        <taxon>Bacteroidota</taxon>
        <taxon>Flavobacteriia</taxon>
        <taxon>Flavobacteriales</taxon>
        <taxon>Flavobacteriaceae</taxon>
    </lineage>
</organism>
<evidence type="ECO:0000313" key="4">
    <source>
        <dbReference type="Proteomes" id="UP000092584"/>
    </source>
</evidence>
<evidence type="ECO:0000256" key="1">
    <source>
        <dbReference type="SAM" id="SignalP"/>
    </source>
</evidence>
<evidence type="ECO:0000259" key="2">
    <source>
        <dbReference type="Pfam" id="PF13568"/>
    </source>
</evidence>
<dbReference type="EMBL" id="LSFM01000018">
    <property type="protein sequence ID" value="OBY65347.1"/>
    <property type="molecule type" value="Genomic_DNA"/>
</dbReference>
<protein>
    <recommendedName>
        <fullName evidence="2">Outer membrane protein beta-barrel domain-containing protein</fullName>
    </recommendedName>
</protein>
<dbReference type="Pfam" id="PF13568">
    <property type="entry name" value="OMP_b-brl_2"/>
    <property type="match status" value="1"/>
</dbReference>